<keyword evidence="2" id="KW-0560">Oxidoreductase</keyword>
<dbReference type="Pfam" id="PF00903">
    <property type="entry name" value="Glyoxalase"/>
    <property type="match status" value="1"/>
</dbReference>
<comment type="caution">
    <text evidence="2">The sequence shown here is derived from an EMBL/GenBank/DDBJ whole genome shotgun (WGS) entry which is preliminary data.</text>
</comment>
<dbReference type="GO" id="GO:0016829">
    <property type="term" value="F:lyase activity"/>
    <property type="evidence" value="ECO:0007669"/>
    <property type="project" value="UniProtKB-KW"/>
</dbReference>
<dbReference type="Gene3D" id="3.10.180.10">
    <property type="entry name" value="2,3-Dihydroxybiphenyl 1,2-Dioxygenase, domain 1"/>
    <property type="match status" value="1"/>
</dbReference>
<evidence type="ECO:0000259" key="1">
    <source>
        <dbReference type="PROSITE" id="PS51819"/>
    </source>
</evidence>
<dbReference type="InterPro" id="IPR029068">
    <property type="entry name" value="Glyas_Bleomycin-R_OHBP_Dase"/>
</dbReference>
<dbReference type="SUPFAM" id="SSF54593">
    <property type="entry name" value="Glyoxalase/Bleomycin resistance protein/Dihydroxybiphenyl dioxygenase"/>
    <property type="match status" value="1"/>
</dbReference>
<dbReference type="InterPro" id="IPR037523">
    <property type="entry name" value="VOC_core"/>
</dbReference>
<dbReference type="EMBL" id="JACHHE010000006">
    <property type="protein sequence ID" value="MBB5181082.1"/>
    <property type="molecule type" value="Genomic_DNA"/>
</dbReference>
<dbReference type="CDD" id="cd07253">
    <property type="entry name" value="GLOD5"/>
    <property type="match status" value="1"/>
</dbReference>
<accession>A0A7W8CVL6</accession>
<reference evidence="2 3" key="1">
    <citation type="submission" date="2020-08" db="EMBL/GenBank/DDBJ databases">
        <title>Genomic Encyclopedia of Type Strains, Phase IV (KMG-IV): sequencing the most valuable type-strain genomes for metagenomic binning, comparative biology and taxonomic classification.</title>
        <authorList>
            <person name="Goeker M."/>
        </authorList>
    </citation>
    <scope>NUCLEOTIDE SEQUENCE [LARGE SCALE GENOMIC DNA]</scope>
    <source>
        <strain evidence="2 3">DSM 15895</strain>
    </source>
</reference>
<dbReference type="Proteomes" id="UP000525923">
    <property type="component" value="Unassembled WGS sequence"/>
</dbReference>
<evidence type="ECO:0000313" key="2">
    <source>
        <dbReference type="EMBL" id="MBB5181082.1"/>
    </source>
</evidence>
<sequence length="127" mass="14162">MEMINRLDHFVLTVENIQQTCDFYGNVLGMEVKEFGEGRKALHFGQQKINLHEAGNEFEPKARSPLPGSADLCFISDEPLEKLLEHLKQNGVAVEEGPVSRTGASGTIQSLYIRDPDGNLVELSNYE</sequence>
<keyword evidence="3" id="KW-1185">Reference proteome</keyword>
<dbReference type="PANTHER" id="PTHR21366:SF14">
    <property type="entry name" value="GLYOXALASE DOMAIN-CONTAINING PROTEIN 5"/>
    <property type="match status" value="1"/>
</dbReference>
<dbReference type="InterPro" id="IPR004360">
    <property type="entry name" value="Glyas_Fos-R_dOase_dom"/>
</dbReference>
<dbReference type="PROSITE" id="PS51819">
    <property type="entry name" value="VOC"/>
    <property type="match status" value="1"/>
</dbReference>
<dbReference type="OrthoDB" id="317332at2"/>
<dbReference type="AlphaFoldDB" id="A0A7W8CVL6"/>
<protein>
    <submittedName>
        <fullName evidence="2">Catechol 2,3-dioxygenase-like lactoylglutathione lyase family enzyme</fullName>
    </submittedName>
</protein>
<dbReference type="PANTHER" id="PTHR21366">
    <property type="entry name" value="GLYOXALASE FAMILY PROTEIN"/>
    <property type="match status" value="1"/>
</dbReference>
<dbReference type="GO" id="GO:0051213">
    <property type="term" value="F:dioxygenase activity"/>
    <property type="evidence" value="ECO:0007669"/>
    <property type="project" value="UniProtKB-KW"/>
</dbReference>
<gene>
    <name evidence="2" type="ORF">HNQ44_002527</name>
</gene>
<keyword evidence="2" id="KW-0456">Lyase</keyword>
<keyword evidence="2" id="KW-0223">Dioxygenase</keyword>
<organism evidence="2 3">
    <name type="scientific">Planococcus koreensis</name>
    <dbReference type="NCBI Taxonomy" id="112331"/>
    <lineage>
        <taxon>Bacteria</taxon>
        <taxon>Bacillati</taxon>
        <taxon>Bacillota</taxon>
        <taxon>Bacilli</taxon>
        <taxon>Bacillales</taxon>
        <taxon>Caryophanaceae</taxon>
        <taxon>Planococcus</taxon>
    </lineage>
</organism>
<dbReference type="InterPro" id="IPR050383">
    <property type="entry name" value="GlyoxalaseI/FosfomycinResist"/>
</dbReference>
<proteinExistence type="predicted"/>
<feature type="domain" description="VOC" evidence="1">
    <location>
        <begin position="6"/>
        <end position="126"/>
    </location>
</feature>
<evidence type="ECO:0000313" key="3">
    <source>
        <dbReference type="Proteomes" id="UP000525923"/>
    </source>
</evidence>
<name>A0A7W8CVL6_9BACL</name>